<dbReference type="AlphaFoldDB" id="A0A016TPM4"/>
<evidence type="ECO:0000313" key="2">
    <source>
        <dbReference type="Proteomes" id="UP000024635"/>
    </source>
</evidence>
<dbReference type="OrthoDB" id="5870833at2759"/>
<organism evidence="1 2">
    <name type="scientific">Ancylostoma ceylanicum</name>
    <dbReference type="NCBI Taxonomy" id="53326"/>
    <lineage>
        <taxon>Eukaryota</taxon>
        <taxon>Metazoa</taxon>
        <taxon>Ecdysozoa</taxon>
        <taxon>Nematoda</taxon>
        <taxon>Chromadorea</taxon>
        <taxon>Rhabditida</taxon>
        <taxon>Rhabditina</taxon>
        <taxon>Rhabditomorpha</taxon>
        <taxon>Strongyloidea</taxon>
        <taxon>Ancylostomatidae</taxon>
        <taxon>Ancylostomatinae</taxon>
        <taxon>Ancylostoma</taxon>
    </lineage>
</organism>
<dbReference type="EMBL" id="JARK01001424">
    <property type="protein sequence ID" value="EYC04413.1"/>
    <property type="molecule type" value="Genomic_DNA"/>
</dbReference>
<evidence type="ECO:0000313" key="1">
    <source>
        <dbReference type="EMBL" id="EYC04413.1"/>
    </source>
</evidence>
<comment type="caution">
    <text evidence="1">The sequence shown here is derived from an EMBL/GenBank/DDBJ whole genome shotgun (WGS) entry which is preliminary data.</text>
</comment>
<dbReference type="Proteomes" id="UP000024635">
    <property type="component" value="Unassembled WGS sequence"/>
</dbReference>
<sequence length="66" mass="7572">MREYREAKAEAKKVVATAMAARYRALYEELDTADGEKKIYRSAKARQRSTEDLGHVVQIKDNNGRL</sequence>
<keyword evidence="2" id="KW-1185">Reference proteome</keyword>
<name>A0A016TPM4_9BILA</name>
<proteinExistence type="predicted"/>
<gene>
    <name evidence="1" type="primary">Acey_s0088.g2191</name>
    <name evidence="1" type="ORF">Y032_0088g2191</name>
</gene>
<accession>A0A016TPM4</accession>
<protein>
    <submittedName>
        <fullName evidence="1">Uncharacterized protein</fullName>
    </submittedName>
</protein>
<reference evidence="2" key="1">
    <citation type="journal article" date="2015" name="Nat. Genet.">
        <title>The genome and transcriptome of the zoonotic hookworm Ancylostoma ceylanicum identify infection-specific gene families.</title>
        <authorList>
            <person name="Schwarz E.M."/>
            <person name="Hu Y."/>
            <person name="Antoshechkin I."/>
            <person name="Miller M.M."/>
            <person name="Sternberg P.W."/>
            <person name="Aroian R.V."/>
        </authorList>
    </citation>
    <scope>NUCLEOTIDE SEQUENCE</scope>
    <source>
        <strain evidence="2">HY135</strain>
    </source>
</reference>